<proteinExistence type="predicted"/>
<protein>
    <submittedName>
        <fullName evidence="2">Uncharacterized protein</fullName>
    </submittedName>
</protein>
<comment type="caution">
    <text evidence="2">The sequence shown here is derived from an EMBL/GenBank/DDBJ whole genome shotgun (WGS) entry which is preliminary data.</text>
</comment>
<keyword evidence="1" id="KW-0472">Membrane</keyword>
<keyword evidence="1" id="KW-1133">Transmembrane helix</keyword>
<name>A0A0G1K6H3_9BACT</name>
<organism evidence="2 3">
    <name type="scientific">Candidatus Collierbacteria bacterium GW2011_GWB2_44_22</name>
    <dbReference type="NCBI Taxonomy" id="1618387"/>
    <lineage>
        <taxon>Bacteria</taxon>
        <taxon>Candidatus Collieribacteriota</taxon>
    </lineage>
</organism>
<evidence type="ECO:0000313" key="3">
    <source>
        <dbReference type="Proteomes" id="UP000034006"/>
    </source>
</evidence>
<accession>A0A0G1K6H3</accession>
<gene>
    <name evidence="2" type="ORF">UW44_C0006G0045</name>
</gene>
<dbReference type="STRING" id="1618387.UW44_C0006G0045"/>
<reference evidence="2 3" key="1">
    <citation type="journal article" date="2015" name="Nature">
        <title>rRNA introns, odd ribosomes, and small enigmatic genomes across a large radiation of phyla.</title>
        <authorList>
            <person name="Brown C.T."/>
            <person name="Hug L.A."/>
            <person name="Thomas B.C."/>
            <person name="Sharon I."/>
            <person name="Castelle C.J."/>
            <person name="Singh A."/>
            <person name="Wilkins M.J."/>
            <person name="Williams K.H."/>
            <person name="Banfield J.F."/>
        </authorList>
    </citation>
    <scope>NUCLEOTIDE SEQUENCE [LARGE SCALE GENOMIC DNA]</scope>
</reference>
<sequence length="134" mass="15222">MIKNRFTSIFFPLLFAVLGIVIIYFGYLFLQTQISERQIFSISRPGQPTNPESSVTTSIFGTWECLPAGFSDEKGSDCAIGIKTLSDRYFLLVDYDKYHPKTIRRGFAYITGKPGMTVTSKDNKKVNLFLVTKR</sequence>
<feature type="transmembrane region" description="Helical" evidence="1">
    <location>
        <begin position="6"/>
        <end position="30"/>
    </location>
</feature>
<dbReference type="EMBL" id="LCIH01000006">
    <property type="protein sequence ID" value="KKT51927.1"/>
    <property type="molecule type" value="Genomic_DNA"/>
</dbReference>
<dbReference type="AlphaFoldDB" id="A0A0G1K6H3"/>
<keyword evidence="1" id="KW-0812">Transmembrane</keyword>
<evidence type="ECO:0000313" key="2">
    <source>
        <dbReference type="EMBL" id="KKT51927.1"/>
    </source>
</evidence>
<dbReference type="Proteomes" id="UP000034006">
    <property type="component" value="Unassembled WGS sequence"/>
</dbReference>
<evidence type="ECO:0000256" key="1">
    <source>
        <dbReference type="SAM" id="Phobius"/>
    </source>
</evidence>